<keyword evidence="2" id="KW-0813">Transport</keyword>
<gene>
    <name evidence="5" type="ORF">OVA965_LOCUS20311</name>
    <name evidence="6" type="ORF">TMI583_LOCUS20650</name>
</gene>
<feature type="non-terminal residue" evidence="5">
    <location>
        <position position="164"/>
    </location>
</feature>
<evidence type="ECO:0000256" key="3">
    <source>
        <dbReference type="ARBA" id="ARBA00023008"/>
    </source>
</evidence>
<dbReference type="PROSITE" id="PS01047">
    <property type="entry name" value="HMA_1"/>
    <property type="match status" value="1"/>
</dbReference>
<dbReference type="Pfam" id="PF00403">
    <property type="entry name" value="HMA"/>
    <property type="match status" value="2"/>
</dbReference>
<organism evidence="5 7">
    <name type="scientific">Didymodactylos carnosus</name>
    <dbReference type="NCBI Taxonomy" id="1234261"/>
    <lineage>
        <taxon>Eukaryota</taxon>
        <taxon>Metazoa</taxon>
        <taxon>Spiralia</taxon>
        <taxon>Gnathifera</taxon>
        <taxon>Rotifera</taxon>
        <taxon>Eurotatoria</taxon>
        <taxon>Bdelloidea</taxon>
        <taxon>Philodinida</taxon>
        <taxon>Philodinidae</taxon>
        <taxon>Didymodactylos</taxon>
    </lineage>
</organism>
<dbReference type="NCBIfam" id="TIGR00003">
    <property type="entry name" value="copper ion binding protein"/>
    <property type="match status" value="1"/>
</dbReference>
<dbReference type="InterPro" id="IPR006121">
    <property type="entry name" value="HMA_dom"/>
</dbReference>
<keyword evidence="3" id="KW-0186">Copper</keyword>
<dbReference type="PANTHER" id="PTHR46594">
    <property type="entry name" value="P-TYPE CATION-TRANSPORTING ATPASE"/>
    <property type="match status" value="1"/>
</dbReference>
<dbReference type="EMBL" id="CAJOBA010018547">
    <property type="protein sequence ID" value="CAF3899980.1"/>
    <property type="molecule type" value="Genomic_DNA"/>
</dbReference>
<dbReference type="AlphaFoldDB" id="A0A8S2E4Q1"/>
<feature type="domain" description="HMA" evidence="4">
    <location>
        <begin position="4"/>
        <end position="70"/>
    </location>
</feature>
<evidence type="ECO:0000256" key="1">
    <source>
        <dbReference type="ARBA" id="ARBA00022723"/>
    </source>
</evidence>
<dbReference type="Gene3D" id="3.30.70.100">
    <property type="match status" value="2"/>
</dbReference>
<evidence type="ECO:0000259" key="4">
    <source>
        <dbReference type="PROSITE" id="PS50846"/>
    </source>
</evidence>
<dbReference type="GO" id="GO:0006825">
    <property type="term" value="P:copper ion transport"/>
    <property type="evidence" value="ECO:0007669"/>
    <property type="project" value="UniProtKB-KW"/>
</dbReference>
<evidence type="ECO:0000313" key="5">
    <source>
        <dbReference type="EMBL" id="CAF1123859.1"/>
    </source>
</evidence>
<evidence type="ECO:0000256" key="2">
    <source>
        <dbReference type="ARBA" id="ARBA00022796"/>
    </source>
</evidence>
<dbReference type="InterPro" id="IPR006122">
    <property type="entry name" value="HMA_Cu_ion-bd"/>
</dbReference>
<reference evidence="5" key="1">
    <citation type="submission" date="2021-02" db="EMBL/GenBank/DDBJ databases">
        <authorList>
            <person name="Nowell W R."/>
        </authorList>
    </citation>
    <scope>NUCLEOTIDE SEQUENCE</scope>
</reference>
<dbReference type="EMBL" id="CAJNOK010010754">
    <property type="protein sequence ID" value="CAF1123859.1"/>
    <property type="molecule type" value="Genomic_DNA"/>
</dbReference>
<dbReference type="FunFam" id="3.30.70.100:FF:000001">
    <property type="entry name" value="ATPase copper transporting beta"/>
    <property type="match status" value="2"/>
</dbReference>
<dbReference type="InterPro" id="IPR017969">
    <property type="entry name" value="Heavy-metal-associated_CS"/>
</dbReference>
<name>A0A8S2E4Q1_9BILA</name>
<proteinExistence type="predicted"/>
<comment type="caution">
    <text evidence="5">The sequence shown here is derived from an EMBL/GenBank/DDBJ whole genome shotgun (WGS) entry which is preliminary data.</text>
</comment>
<dbReference type="Proteomes" id="UP000677228">
    <property type="component" value="Unassembled WGS sequence"/>
</dbReference>
<feature type="domain" description="HMA" evidence="4">
    <location>
        <begin position="80"/>
        <end position="147"/>
    </location>
</feature>
<dbReference type="PRINTS" id="PR00942">
    <property type="entry name" value="CUATPASEI"/>
</dbReference>
<dbReference type="PANTHER" id="PTHR46594:SF4">
    <property type="entry name" value="P-TYPE CATION-TRANSPORTING ATPASE"/>
    <property type="match status" value="1"/>
</dbReference>
<evidence type="ECO:0000313" key="6">
    <source>
        <dbReference type="EMBL" id="CAF3899980.1"/>
    </source>
</evidence>
<keyword evidence="2" id="KW-0187">Copper transport</keyword>
<dbReference type="InterPro" id="IPR036163">
    <property type="entry name" value="HMA_dom_sf"/>
</dbReference>
<dbReference type="GO" id="GO:0005507">
    <property type="term" value="F:copper ion binding"/>
    <property type="evidence" value="ECO:0007669"/>
    <property type="project" value="InterPro"/>
</dbReference>
<keyword evidence="1" id="KW-0479">Metal-binding</keyword>
<dbReference type="Proteomes" id="UP000682733">
    <property type="component" value="Unassembled WGS sequence"/>
</dbReference>
<evidence type="ECO:0000313" key="7">
    <source>
        <dbReference type="Proteomes" id="UP000677228"/>
    </source>
</evidence>
<accession>A0A8S2E4Q1</accession>
<dbReference type="PROSITE" id="PS50846">
    <property type="entry name" value="HMA_2"/>
    <property type="match status" value="2"/>
</dbReference>
<sequence>MSENTRLINIDGMTCQSCVKNIENNVGKMNGISSIKVSLEQKQATVIFDTSQTNVAAIVEKINDMGFDAEEEKPSSEAPETLTLYIEGMTCTSCAQKIEASCQNLAGIKQISVSYPTKMATILYIPTNPPDIPFILELIKQIGFRATLSRLTPKITTAKIKISG</sequence>
<protein>
    <recommendedName>
        <fullName evidence="4">HMA domain-containing protein</fullName>
    </recommendedName>
</protein>
<dbReference type="CDD" id="cd00371">
    <property type="entry name" value="HMA"/>
    <property type="match status" value="2"/>
</dbReference>
<dbReference type="SUPFAM" id="SSF55008">
    <property type="entry name" value="HMA, heavy metal-associated domain"/>
    <property type="match status" value="2"/>
</dbReference>
<keyword evidence="2" id="KW-0406">Ion transport</keyword>